<dbReference type="EMBL" id="BMAW01128235">
    <property type="protein sequence ID" value="GFU24565.1"/>
    <property type="molecule type" value="Genomic_DNA"/>
</dbReference>
<dbReference type="AlphaFoldDB" id="A0A8X6QGR4"/>
<name>A0A8X6QGR4_NEPPI</name>
<feature type="compositionally biased region" description="Polar residues" evidence="1">
    <location>
        <begin position="74"/>
        <end position="102"/>
    </location>
</feature>
<evidence type="ECO:0000313" key="3">
    <source>
        <dbReference type="Proteomes" id="UP000887013"/>
    </source>
</evidence>
<proteinExistence type="predicted"/>
<feature type="region of interest" description="Disordered" evidence="1">
    <location>
        <begin position="1"/>
        <end position="102"/>
    </location>
</feature>
<keyword evidence="3" id="KW-1185">Reference proteome</keyword>
<reference evidence="2" key="1">
    <citation type="submission" date="2020-08" db="EMBL/GenBank/DDBJ databases">
        <title>Multicomponent nature underlies the extraordinary mechanical properties of spider dragline silk.</title>
        <authorList>
            <person name="Kono N."/>
            <person name="Nakamura H."/>
            <person name="Mori M."/>
            <person name="Yoshida Y."/>
            <person name="Ohtoshi R."/>
            <person name="Malay A.D."/>
            <person name="Moran D.A.P."/>
            <person name="Tomita M."/>
            <person name="Numata K."/>
            <person name="Arakawa K."/>
        </authorList>
    </citation>
    <scope>NUCLEOTIDE SEQUENCE</scope>
</reference>
<dbReference type="Proteomes" id="UP000887013">
    <property type="component" value="Unassembled WGS sequence"/>
</dbReference>
<accession>A0A8X6QGR4</accession>
<evidence type="ECO:0000313" key="2">
    <source>
        <dbReference type="EMBL" id="GFU24565.1"/>
    </source>
</evidence>
<gene>
    <name evidence="2" type="ORF">NPIL_153791</name>
</gene>
<sequence>MSSSDEDIPKCEDPGAKHEPHQSEPLDLSIRATRDASSRSGEPSISCLPVSEGCPSHCQPVEPSALSDPVNHPDQFSNNCNQEMTQGSRLHSSPSPYAPDNTSHLLNVADEIRVPLSSSRSTISILFNER</sequence>
<comment type="caution">
    <text evidence="2">The sequence shown here is derived from an EMBL/GenBank/DDBJ whole genome shotgun (WGS) entry which is preliminary data.</text>
</comment>
<organism evidence="2 3">
    <name type="scientific">Nephila pilipes</name>
    <name type="common">Giant wood spider</name>
    <name type="synonym">Nephila maculata</name>
    <dbReference type="NCBI Taxonomy" id="299642"/>
    <lineage>
        <taxon>Eukaryota</taxon>
        <taxon>Metazoa</taxon>
        <taxon>Ecdysozoa</taxon>
        <taxon>Arthropoda</taxon>
        <taxon>Chelicerata</taxon>
        <taxon>Arachnida</taxon>
        <taxon>Araneae</taxon>
        <taxon>Araneomorphae</taxon>
        <taxon>Entelegynae</taxon>
        <taxon>Araneoidea</taxon>
        <taxon>Nephilidae</taxon>
        <taxon>Nephila</taxon>
    </lineage>
</organism>
<feature type="compositionally biased region" description="Basic and acidic residues" evidence="1">
    <location>
        <begin position="7"/>
        <end position="24"/>
    </location>
</feature>
<evidence type="ECO:0000256" key="1">
    <source>
        <dbReference type="SAM" id="MobiDB-lite"/>
    </source>
</evidence>
<protein>
    <submittedName>
        <fullName evidence="2">Uncharacterized protein</fullName>
    </submittedName>
</protein>